<dbReference type="Gene3D" id="1.10.238.20">
    <property type="entry name" value="Pheromone/general odorant binding protein domain"/>
    <property type="match status" value="1"/>
</dbReference>
<dbReference type="InterPro" id="IPR036728">
    <property type="entry name" value="PBP_GOBP_sf"/>
</dbReference>
<keyword evidence="1 3" id="KW-0732">Signal</keyword>
<dbReference type="PANTHER" id="PTHR11857">
    <property type="entry name" value="ODORANT BINDING PROTEIN-RELATED"/>
    <property type="match status" value="1"/>
</dbReference>
<reference evidence="4 5" key="1">
    <citation type="submission" date="2020-02" db="EMBL/GenBank/DDBJ databases">
        <title>Relaxed selection underlies rapid genomic changes in the transitions from sociality to social parasitism in ants.</title>
        <authorList>
            <person name="Bi X."/>
        </authorList>
    </citation>
    <scope>NUCLEOTIDE SEQUENCE [LARGE SCALE GENOMIC DNA]</scope>
    <source>
        <strain evidence="4">BGI-DK2014b</strain>
        <tissue evidence="4">Whole body</tissue>
    </source>
</reference>
<proteinExistence type="predicted"/>
<evidence type="ECO:0000256" key="3">
    <source>
        <dbReference type="SAM" id="SignalP"/>
    </source>
</evidence>
<dbReference type="OrthoDB" id="7665616at2759"/>
<sequence length="129" mass="14563">MKTIVILLAISFVAVLGDEDGHPKWEQYREECINKSGVDPAVLEKAKKGEPDDNDEKLACFSTCILKKLGTLKENGEVDWDKVQEHMLKRNKSEEQINRVRNECANVDGEGCQKGKNLIKCFKQVNGEL</sequence>
<gene>
    <name evidence="4" type="primary">B2</name>
    <name evidence="4" type="ORF">G6Z77_0007365</name>
</gene>
<name>A0A836GKN7_9HYME</name>
<feature type="non-terminal residue" evidence="4">
    <location>
        <position position="1"/>
    </location>
</feature>
<dbReference type="CDD" id="cd23992">
    <property type="entry name" value="PBP_GOBP"/>
    <property type="match status" value="1"/>
</dbReference>
<dbReference type="SMART" id="SM00708">
    <property type="entry name" value="PhBP"/>
    <property type="match status" value="1"/>
</dbReference>
<dbReference type="GO" id="GO:0005549">
    <property type="term" value="F:odorant binding"/>
    <property type="evidence" value="ECO:0007669"/>
    <property type="project" value="InterPro"/>
</dbReference>
<evidence type="ECO:0000256" key="2">
    <source>
        <dbReference type="SAM" id="Coils"/>
    </source>
</evidence>
<dbReference type="GO" id="GO:0007608">
    <property type="term" value="P:sensory perception of smell"/>
    <property type="evidence" value="ECO:0007669"/>
    <property type="project" value="TreeGrafter"/>
</dbReference>
<dbReference type="SUPFAM" id="SSF47565">
    <property type="entry name" value="Insect pheromone/odorant-binding proteins"/>
    <property type="match status" value="1"/>
</dbReference>
<organism evidence="4 5">
    <name type="scientific">Acromyrmex heyeri</name>
    <dbReference type="NCBI Taxonomy" id="230685"/>
    <lineage>
        <taxon>Eukaryota</taxon>
        <taxon>Metazoa</taxon>
        <taxon>Ecdysozoa</taxon>
        <taxon>Arthropoda</taxon>
        <taxon>Hexapoda</taxon>
        <taxon>Insecta</taxon>
        <taxon>Pterygota</taxon>
        <taxon>Neoptera</taxon>
        <taxon>Endopterygota</taxon>
        <taxon>Hymenoptera</taxon>
        <taxon>Apocrita</taxon>
        <taxon>Aculeata</taxon>
        <taxon>Formicoidea</taxon>
        <taxon>Formicidae</taxon>
        <taxon>Myrmicinae</taxon>
        <taxon>Acromyrmex</taxon>
    </lineage>
</organism>
<keyword evidence="2" id="KW-0175">Coiled coil</keyword>
<dbReference type="GO" id="GO:0005615">
    <property type="term" value="C:extracellular space"/>
    <property type="evidence" value="ECO:0007669"/>
    <property type="project" value="TreeGrafter"/>
</dbReference>
<comment type="caution">
    <text evidence="4">The sequence shown here is derived from an EMBL/GenBank/DDBJ whole genome shotgun (WGS) entry which is preliminary data.</text>
</comment>
<protein>
    <submittedName>
        <fullName evidence="4">B2 protein</fullName>
    </submittedName>
</protein>
<keyword evidence="5" id="KW-1185">Reference proteome</keyword>
<dbReference type="EMBL" id="JAANIB010000707">
    <property type="protein sequence ID" value="KAG5345007.1"/>
    <property type="molecule type" value="Genomic_DNA"/>
</dbReference>
<feature type="coiled-coil region" evidence="2">
    <location>
        <begin position="83"/>
        <end position="110"/>
    </location>
</feature>
<dbReference type="Pfam" id="PF01395">
    <property type="entry name" value="PBP_GOBP"/>
    <property type="match status" value="1"/>
</dbReference>
<accession>A0A836GKN7</accession>
<evidence type="ECO:0000313" key="4">
    <source>
        <dbReference type="EMBL" id="KAG5345007.1"/>
    </source>
</evidence>
<dbReference type="InterPro" id="IPR006170">
    <property type="entry name" value="PBP/GOBP"/>
</dbReference>
<feature type="chain" id="PRO_5032709371" evidence="3">
    <location>
        <begin position="18"/>
        <end position="129"/>
    </location>
</feature>
<dbReference type="AlphaFoldDB" id="A0A836GKN7"/>
<feature type="non-terminal residue" evidence="4">
    <location>
        <position position="129"/>
    </location>
</feature>
<evidence type="ECO:0000313" key="5">
    <source>
        <dbReference type="Proteomes" id="UP000670152"/>
    </source>
</evidence>
<evidence type="ECO:0000256" key="1">
    <source>
        <dbReference type="ARBA" id="ARBA00022729"/>
    </source>
</evidence>
<dbReference type="Proteomes" id="UP000670152">
    <property type="component" value="Unassembled WGS sequence"/>
</dbReference>
<feature type="signal peptide" evidence="3">
    <location>
        <begin position="1"/>
        <end position="17"/>
    </location>
</feature>